<proteinExistence type="predicted"/>
<name>A0A1S9TLH2_BACCE</name>
<dbReference type="Proteomes" id="UP000190906">
    <property type="component" value="Unassembled WGS sequence"/>
</dbReference>
<dbReference type="RefSeq" id="WP_078205117.1">
    <property type="nucleotide sequence ID" value="NZ_MUAJ01000022.1"/>
</dbReference>
<organism evidence="1 2">
    <name type="scientific">Bacillus cereus</name>
    <dbReference type="NCBI Taxonomy" id="1396"/>
    <lineage>
        <taxon>Bacteria</taxon>
        <taxon>Bacillati</taxon>
        <taxon>Bacillota</taxon>
        <taxon>Bacilli</taxon>
        <taxon>Bacillales</taxon>
        <taxon>Bacillaceae</taxon>
        <taxon>Bacillus</taxon>
        <taxon>Bacillus cereus group</taxon>
    </lineage>
</organism>
<comment type="caution">
    <text evidence="1">The sequence shown here is derived from an EMBL/GenBank/DDBJ whole genome shotgun (WGS) entry which is preliminary data.</text>
</comment>
<reference evidence="1 2" key="1">
    <citation type="submission" date="2017-01" db="EMBL/GenBank/DDBJ databases">
        <title>Bacillus cereus isolates.</title>
        <authorList>
            <person name="Beno S.M."/>
        </authorList>
    </citation>
    <scope>NUCLEOTIDE SEQUENCE [LARGE SCALE GENOMIC DNA]</scope>
    <source>
        <strain evidence="1 2">FSL H8-0485</strain>
    </source>
</reference>
<evidence type="ECO:0000313" key="1">
    <source>
        <dbReference type="EMBL" id="OOR10818.1"/>
    </source>
</evidence>
<dbReference type="EMBL" id="MUAJ01000022">
    <property type="protein sequence ID" value="OOR10818.1"/>
    <property type="molecule type" value="Genomic_DNA"/>
</dbReference>
<gene>
    <name evidence="1" type="ORF">BW897_20890</name>
</gene>
<evidence type="ECO:0000313" key="2">
    <source>
        <dbReference type="Proteomes" id="UP000190906"/>
    </source>
</evidence>
<accession>A0A1S9TLH2</accession>
<protein>
    <submittedName>
        <fullName evidence="1">Uncharacterized protein</fullName>
    </submittedName>
</protein>
<dbReference type="AlphaFoldDB" id="A0A1S9TLH2"/>
<sequence>MKDKFGNVIEVGKQIQFDDDYFGHGMIREVKVDENGILGFEAIPNVSKELCYVDAWLNEIEVVTEKTVIRKYAKHITLDGTPYFH</sequence>